<sequence>MTVNCESDVVFLCWACNTSIHGMSFFIAYHVCQVTYAVCHSLDVGNHVRDEFAPFILLAILILLPHFCTLWHPHPLALTSPSLNP</sequence>
<organism evidence="2 3">
    <name type="scientific">Musa balbisiana</name>
    <name type="common">Banana</name>
    <dbReference type="NCBI Taxonomy" id="52838"/>
    <lineage>
        <taxon>Eukaryota</taxon>
        <taxon>Viridiplantae</taxon>
        <taxon>Streptophyta</taxon>
        <taxon>Embryophyta</taxon>
        <taxon>Tracheophyta</taxon>
        <taxon>Spermatophyta</taxon>
        <taxon>Magnoliopsida</taxon>
        <taxon>Liliopsida</taxon>
        <taxon>Zingiberales</taxon>
        <taxon>Musaceae</taxon>
        <taxon>Musa</taxon>
    </lineage>
</organism>
<dbReference type="Proteomes" id="UP000317650">
    <property type="component" value="Chromosome 8"/>
</dbReference>
<name>A0A4S8K2V8_MUSBA</name>
<gene>
    <name evidence="2" type="ORF">C4D60_Mb08t10900</name>
</gene>
<evidence type="ECO:0000256" key="1">
    <source>
        <dbReference type="SAM" id="Phobius"/>
    </source>
</evidence>
<reference evidence="2 3" key="1">
    <citation type="journal article" date="2019" name="Nat. Plants">
        <title>Genome sequencing of Musa balbisiana reveals subgenome evolution and function divergence in polyploid bananas.</title>
        <authorList>
            <person name="Yao X."/>
        </authorList>
    </citation>
    <scope>NUCLEOTIDE SEQUENCE [LARGE SCALE GENOMIC DNA]</scope>
    <source>
        <strain evidence="3">cv. DH-PKW</strain>
        <tissue evidence="2">Leaves</tissue>
    </source>
</reference>
<keyword evidence="1" id="KW-0812">Transmembrane</keyword>
<keyword evidence="1" id="KW-1133">Transmembrane helix</keyword>
<keyword evidence="1" id="KW-0472">Membrane</keyword>
<protein>
    <submittedName>
        <fullName evidence="2">Uncharacterized protein</fullName>
    </submittedName>
</protein>
<comment type="caution">
    <text evidence="2">The sequence shown here is derived from an EMBL/GenBank/DDBJ whole genome shotgun (WGS) entry which is preliminary data.</text>
</comment>
<accession>A0A4S8K2V8</accession>
<dbReference type="EMBL" id="PYDT01000002">
    <property type="protein sequence ID" value="THU69104.1"/>
    <property type="molecule type" value="Genomic_DNA"/>
</dbReference>
<evidence type="ECO:0000313" key="3">
    <source>
        <dbReference type="Proteomes" id="UP000317650"/>
    </source>
</evidence>
<evidence type="ECO:0000313" key="2">
    <source>
        <dbReference type="EMBL" id="THU69104.1"/>
    </source>
</evidence>
<proteinExistence type="predicted"/>
<keyword evidence="3" id="KW-1185">Reference proteome</keyword>
<feature type="transmembrane region" description="Helical" evidence="1">
    <location>
        <begin position="52"/>
        <end position="71"/>
    </location>
</feature>
<dbReference type="AlphaFoldDB" id="A0A4S8K2V8"/>